<feature type="domain" description="PEP-utilising enzyme C-terminal" evidence="17">
    <location>
        <begin position="516"/>
        <end position="875"/>
    </location>
</feature>
<keyword evidence="10 14" id="KW-0460">Magnesium</keyword>
<feature type="binding site" evidence="13">
    <location>
        <position position="774"/>
    </location>
    <ligand>
        <name>substrate</name>
    </ligand>
</feature>
<dbReference type="Gene3D" id="1.20.80.30">
    <property type="match status" value="1"/>
</dbReference>
<dbReference type="Pfam" id="PF02896">
    <property type="entry name" value="PEP-utilizers_C"/>
    <property type="match status" value="1"/>
</dbReference>
<evidence type="ECO:0000256" key="4">
    <source>
        <dbReference type="ARBA" id="ARBA00020138"/>
    </source>
</evidence>
<keyword evidence="9" id="KW-0067">ATP-binding</keyword>
<evidence type="ECO:0000256" key="6">
    <source>
        <dbReference type="ARBA" id="ARBA00022723"/>
    </source>
</evidence>
<feature type="domain" description="PEP-utilising enzyme mobile" evidence="15">
    <location>
        <begin position="422"/>
        <end position="500"/>
    </location>
</feature>
<sequence>MNKQVIPFHEGNASMKALLGGKGANLAEMTRAQLPVPPGFTITTEACLAFFKVGNRLSEELLEQIASALGQLEKQKGQKFGEENNPLLVSVRSGSVTSMPGMMDTILNLGLNDVTVQGLAKLTNNERFAYDCYRRLMQMFGNVVLGIESIHFEHLLHRLKEKEGVEQDQEVTADGWKQLIVDYKRCIQAKAGRDFPQHVYEQLRMAVEAVFKSWNNPRARIYRKINRIPDEQGTAVNVQSMVFGNRGDNCGTGVVFTRNPSTGKNEFFGEYLINAQGEDVVAGVRTPLAIAELKSAMPEIYDQLYQVSKQLEKHYHDMQDIEFTVEDNKLYILQIRGGKRNAQAALKIAVDLVQEGFLSKQEAVGRIEVSHLEQLLHRGIEENAVKDVLATGLPASPGAAVGQLVFNADTAAEWSRTGKVIILARPETTPEDIHGVIASEGILTSRGGMTSHAAVVARGMGKPCVCGCEDIRIIPDEKRMLVGNRVIEEGEWITLDGASGRVIIGAMPLQEARMTEELLTVLKWADEIRTLKVRANADNPHDASIARQMGAEGIGLCRTEHMFFSPNRLPVVQRMILADDTRERKEALGQLLPMQQSDFEGMFEVMDGLPVTIRLLDPPLHEFLPNLEELQRKYDRLTYEGGSDLEKAEVAQLLRKVQTLHETNPMLGWRGCRLGIVYPEIYDMQIEAIFRAASRCIDRGFRVVPEIMIPLVGHANELKLLRELVDFVADQVLGKDKLHDCPYKVGTMIEVPRAALTARQIAAYADFFSFGTNDLTQMTFGYSRDDAEGKFLSHYIDQKLLPHNPFQVLDAEGVGQLIDLAVHAGKRVKPSLKTGICGEHGGDKESIFFCHQTGLDYVSCSPYRIPLARIAAAQAFIQYGVPGEKEAVEAV</sequence>
<dbReference type="NCBIfam" id="TIGR01828">
    <property type="entry name" value="pyru_phos_dikin"/>
    <property type="match status" value="1"/>
</dbReference>
<dbReference type="InterPro" id="IPR040442">
    <property type="entry name" value="Pyrv_kinase-like_dom_sf"/>
</dbReference>
<keyword evidence="8" id="KW-0418">Kinase</keyword>
<dbReference type="InterPro" id="IPR013815">
    <property type="entry name" value="ATP_grasp_subdomain_1"/>
</dbReference>
<dbReference type="EMBL" id="JACVVD010000008">
    <property type="protein sequence ID" value="MBD0382615.1"/>
    <property type="molecule type" value="Genomic_DNA"/>
</dbReference>
<dbReference type="InterPro" id="IPR010121">
    <property type="entry name" value="Pyruvate_phosphate_dikinase"/>
</dbReference>
<accession>A0A926QKH5</accession>
<feature type="domain" description="Pyruvate phosphate dikinase AMP/ATP-binding" evidence="16">
    <location>
        <begin position="57"/>
        <end position="288"/>
    </location>
</feature>
<evidence type="ECO:0000256" key="3">
    <source>
        <dbReference type="ARBA" id="ARBA00011994"/>
    </source>
</evidence>
<dbReference type="GO" id="GO:0046872">
    <property type="term" value="F:metal ion binding"/>
    <property type="evidence" value="ECO:0007669"/>
    <property type="project" value="UniProtKB-UniRule"/>
</dbReference>
<dbReference type="GO" id="GO:0050242">
    <property type="term" value="F:pyruvate, phosphate dikinase activity"/>
    <property type="evidence" value="ECO:0007669"/>
    <property type="project" value="UniProtKB-UniRule"/>
</dbReference>
<keyword evidence="18" id="KW-0670">Pyruvate</keyword>
<dbReference type="Gene3D" id="3.30.1490.20">
    <property type="entry name" value="ATP-grasp fold, A domain"/>
    <property type="match status" value="1"/>
</dbReference>
<reference evidence="18" key="1">
    <citation type="submission" date="2020-09" db="EMBL/GenBank/DDBJ databases">
        <title>Draft Genome Sequence of Paenibacillus sp. WST5.</title>
        <authorList>
            <person name="Bao Z."/>
        </authorList>
    </citation>
    <scope>NUCLEOTIDE SEQUENCE</scope>
    <source>
        <strain evidence="18">WST5</strain>
    </source>
</reference>
<dbReference type="Gene3D" id="3.20.20.60">
    <property type="entry name" value="Phosphoenolpyruvate-binding domains"/>
    <property type="match status" value="1"/>
</dbReference>
<dbReference type="AlphaFoldDB" id="A0A926QKH5"/>
<dbReference type="InterPro" id="IPR036637">
    <property type="entry name" value="Phosphohistidine_dom_sf"/>
</dbReference>
<evidence type="ECO:0000313" key="18">
    <source>
        <dbReference type="EMBL" id="MBD0382615.1"/>
    </source>
</evidence>
<feature type="active site" description="Proton donor" evidence="12">
    <location>
        <position position="837"/>
    </location>
</feature>
<feature type="binding site" evidence="14">
    <location>
        <position position="750"/>
    </location>
    <ligand>
        <name>Mg(2+)</name>
        <dbReference type="ChEBI" id="CHEBI:18420"/>
    </ligand>
</feature>
<dbReference type="PIRSF" id="PIRSF000853">
    <property type="entry name" value="PPDK"/>
    <property type="match status" value="1"/>
</dbReference>
<organism evidence="18 19">
    <name type="scientific">Paenibacillus sedimenti</name>
    <dbReference type="NCBI Taxonomy" id="2770274"/>
    <lineage>
        <taxon>Bacteria</taxon>
        <taxon>Bacillati</taxon>
        <taxon>Bacillota</taxon>
        <taxon>Bacilli</taxon>
        <taxon>Bacillales</taxon>
        <taxon>Paenibacillaceae</taxon>
        <taxon>Paenibacillus</taxon>
    </lineage>
</organism>
<dbReference type="Gene3D" id="3.50.30.10">
    <property type="entry name" value="Phosphohistidine domain"/>
    <property type="match status" value="1"/>
</dbReference>
<comment type="similarity">
    <text evidence="2 11">Belongs to the PEP-utilizing enzyme family.</text>
</comment>
<feature type="domain" description="Pyruvate phosphate dikinase AMP/ATP-binding" evidence="16">
    <location>
        <begin position="17"/>
        <end position="53"/>
    </location>
</feature>
<dbReference type="GO" id="GO:0005524">
    <property type="term" value="F:ATP binding"/>
    <property type="evidence" value="ECO:0007669"/>
    <property type="project" value="UniProtKB-UniRule"/>
</dbReference>
<dbReference type="Gene3D" id="3.30.470.20">
    <property type="entry name" value="ATP-grasp fold, B domain"/>
    <property type="match status" value="1"/>
</dbReference>
<dbReference type="NCBIfam" id="NF004531">
    <property type="entry name" value="PRK05878.1"/>
    <property type="match status" value="1"/>
</dbReference>
<comment type="cofactor">
    <cofactor evidence="1 11 14">
        <name>Mg(2+)</name>
        <dbReference type="ChEBI" id="CHEBI:18420"/>
    </cofactor>
</comment>
<dbReference type="GO" id="GO:0016301">
    <property type="term" value="F:kinase activity"/>
    <property type="evidence" value="ECO:0007669"/>
    <property type="project" value="UniProtKB-UniRule"/>
</dbReference>
<feature type="binding site" evidence="13">
    <location>
        <position position="750"/>
    </location>
    <ligand>
        <name>substrate</name>
    </ligand>
</feature>
<gene>
    <name evidence="18" type="ORF">ICC18_21080</name>
</gene>
<dbReference type="InterPro" id="IPR023151">
    <property type="entry name" value="PEP_util_CS"/>
</dbReference>
<dbReference type="SUPFAM" id="SSF52009">
    <property type="entry name" value="Phosphohistidine domain"/>
    <property type="match status" value="1"/>
</dbReference>
<feature type="binding site" evidence="13">
    <location>
        <position position="614"/>
    </location>
    <ligand>
        <name>substrate</name>
    </ligand>
</feature>
<comment type="caution">
    <text evidence="18">The sequence shown here is derived from an EMBL/GenBank/DDBJ whole genome shotgun (WGS) entry which is preliminary data.</text>
</comment>
<evidence type="ECO:0000259" key="16">
    <source>
        <dbReference type="Pfam" id="PF01326"/>
    </source>
</evidence>
<evidence type="ECO:0000259" key="17">
    <source>
        <dbReference type="Pfam" id="PF02896"/>
    </source>
</evidence>
<protein>
    <recommendedName>
        <fullName evidence="4 11">Pyruvate, phosphate dikinase</fullName>
        <ecNumber evidence="3 11">2.7.9.1</ecNumber>
    </recommendedName>
</protein>
<evidence type="ECO:0000313" key="19">
    <source>
        <dbReference type="Proteomes" id="UP000650466"/>
    </source>
</evidence>
<proteinExistence type="inferred from homology"/>
<keyword evidence="7" id="KW-0547">Nucleotide-binding</keyword>
<evidence type="ECO:0000256" key="14">
    <source>
        <dbReference type="PIRSR" id="PIRSR000853-3"/>
    </source>
</evidence>
<dbReference type="InterPro" id="IPR015813">
    <property type="entry name" value="Pyrv/PenolPyrv_kinase-like_dom"/>
</dbReference>
<name>A0A926QKH5_9BACL</name>
<dbReference type="Gene3D" id="1.10.189.10">
    <property type="entry name" value="Pyruvate Phosphate Dikinase, domain 2"/>
    <property type="match status" value="1"/>
</dbReference>
<dbReference type="PROSITE" id="PS00742">
    <property type="entry name" value="PEP_ENZYMES_2"/>
    <property type="match status" value="1"/>
</dbReference>
<feature type="binding site" evidence="13">
    <location>
        <position position="772"/>
    </location>
    <ligand>
        <name>substrate</name>
    </ligand>
</feature>
<evidence type="ECO:0000259" key="15">
    <source>
        <dbReference type="Pfam" id="PF00391"/>
    </source>
</evidence>
<dbReference type="RefSeq" id="WP_188176414.1">
    <property type="nucleotide sequence ID" value="NZ_JACVVD010000008.1"/>
</dbReference>
<dbReference type="PANTHER" id="PTHR22931:SF9">
    <property type="entry name" value="PYRUVATE, PHOSPHATE DIKINASE 1, CHLOROPLASTIC"/>
    <property type="match status" value="1"/>
</dbReference>
<keyword evidence="19" id="KW-1185">Reference proteome</keyword>
<keyword evidence="6 14" id="KW-0479">Metal-binding</keyword>
<dbReference type="SUPFAM" id="SSF56059">
    <property type="entry name" value="Glutathione synthetase ATP-binding domain-like"/>
    <property type="match status" value="1"/>
</dbReference>
<evidence type="ECO:0000256" key="7">
    <source>
        <dbReference type="ARBA" id="ARBA00022741"/>
    </source>
</evidence>
<evidence type="ECO:0000256" key="1">
    <source>
        <dbReference type="ARBA" id="ARBA00001946"/>
    </source>
</evidence>
<dbReference type="Pfam" id="PF00391">
    <property type="entry name" value="PEP-utilizers"/>
    <property type="match status" value="1"/>
</dbReference>
<feature type="binding site" evidence="13">
    <location>
        <position position="558"/>
    </location>
    <ligand>
        <name>substrate</name>
    </ligand>
</feature>
<feature type="active site" description="Tele-phosphohistidine intermediate" evidence="12">
    <location>
        <position position="452"/>
    </location>
</feature>
<evidence type="ECO:0000256" key="11">
    <source>
        <dbReference type="PIRNR" id="PIRNR000853"/>
    </source>
</evidence>
<evidence type="ECO:0000256" key="2">
    <source>
        <dbReference type="ARBA" id="ARBA00007837"/>
    </source>
</evidence>
<evidence type="ECO:0000256" key="10">
    <source>
        <dbReference type="ARBA" id="ARBA00022842"/>
    </source>
</evidence>
<feature type="domain" description="Pyruvate phosphate dikinase AMP/ATP-binding" evidence="16">
    <location>
        <begin position="302"/>
        <end position="351"/>
    </location>
</feature>
<feature type="binding site" evidence="14">
    <location>
        <position position="774"/>
    </location>
    <ligand>
        <name>Mg(2+)</name>
        <dbReference type="ChEBI" id="CHEBI:18420"/>
    </ligand>
</feature>
<dbReference type="InterPro" id="IPR008279">
    <property type="entry name" value="PEP-util_enz_mobile_dom"/>
</dbReference>
<dbReference type="PANTHER" id="PTHR22931">
    <property type="entry name" value="PHOSPHOENOLPYRUVATE DIKINASE-RELATED"/>
    <property type="match status" value="1"/>
</dbReference>
<keyword evidence="5 18" id="KW-0808">Transferase</keyword>
<dbReference type="InterPro" id="IPR018274">
    <property type="entry name" value="PEP_util_AS"/>
</dbReference>
<feature type="binding site" evidence="13">
    <location>
        <position position="773"/>
    </location>
    <ligand>
        <name>substrate</name>
    </ligand>
</feature>
<evidence type="ECO:0000256" key="13">
    <source>
        <dbReference type="PIRSR" id="PIRSR000853-2"/>
    </source>
</evidence>
<dbReference type="InterPro" id="IPR002192">
    <property type="entry name" value="PPDK_AMP/ATP-bd"/>
</dbReference>
<evidence type="ECO:0000256" key="8">
    <source>
        <dbReference type="ARBA" id="ARBA00022777"/>
    </source>
</evidence>
<dbReference type="Proteomes" id="UP000650466">
    <property type="component" value="Unassembled WGS sequence"/>
</dbReference>
<dbReference type="SUPFAM" id="SSF51621">
    <property type="entry name" value="Phosphoenolpyruvate/pyruvate domain"/>
    <property type="match status" value="1"/>
</dbReference>
<dbReference type="InterPro" id="IPR000121">
    <property type="entry name" value="PEP_util_C"/>
</dbReference>
<feature type="binding site" evidence="13">
    <location>
        <position position="771"/>
    </location>
    <ligand>
        <name>substrate</name>
    </ligand>
</feature>
<dbReference type="PROSITE" id="PS00370">
    <property type="entry name" value="PEP_ENZYMES_PHOS_SITE"/>
    <property type="match status" value="1"/>
</dbReference>
<comment type="catalytic activity">
    <reaction evidence="11">
        <text>pyruvate + phosphate + ATP = phosphoenolpyruvate + AMP + diphosphate + H(+)</text>
        <dbReference type="Rhea" id="RHEA:10756"/>
        <dbReference type="ChEBI" id="CHEBI:15361"/>
        <dbReference type="ChEBI" id="CHEBI:15378"/>
        <dbReference type="ChEBI" id="CHEBI:30616"/>
        <dbReference type="ChEBI" id="CHEBI:33019"/>
        <dbReference type="ChEBI" id="CHEBI:43474"/>
        <dbReference type="ChEBI" id="CHEBI:58702"/>
        <dbReference type="ChEBI" id="CHEBI:456215"/>
        <dbReference type="EC" id="2.7.9.1"/>
    </reaction>
</comment>
<evidence type="ECO:0000256" key="9">
    <source>
        <dbReference type="ARBA" id="ARBA00022840"/>
    </source>
</evidence>
<dbReference type="Pfam" id="PF01326">
    <property type="entry name" value="PPDK_N"/>
    <property type="match status" value="3"/>
</dbReference>
<dbReference type="EC" id="2.7.9.1" evidence="3 11"/>
<evidence type="ECO:0000256" key="5">
    <source>
        <dbReference type="ARBA" id="ARBA00022679"/>
    </source>
</evidence>
<evidence type="ECO:0000256" key="12">
    <source>
        <dbReference type="PIRSR" id="PIRSR000853-1"/>
    </source>
</evidence>